<feature type="domain" description="DUF6594" evidence="2">
    <location>
        <begin position="4"/>
        <end position="287"/>
    </location>
</feature>
<evidence type="ECO:0000313" key="4">
    <source>
        <dbReference type="Proteomes" id="UP001172673"/>
    </source>
</evidence>
<dbReference type="EMBL" id="JAPDRK010000018">
    <property type="protein sequence ID" value="KAJ9604652.1"/>
    <property type="molecule type" value="Genomic_DNA"/>
</dbReference>
<dbReference type="PANTHER" id="PTHR34502:SF5">
    <property type="entry name" value="DUF6594 DOMAIN-CONTAINING PROTEIN"/>
    <property type="match status" value="1"/>
</dbReference>
<comment type="caution">
    <text evidence="3">The sequence shown here is derived from an EMBL/GenBank/DDBJ whole genome shotgun (WGS) entry which is preliminary data.</text>
</comment>
<keyword evidence="4" id="KW-1185">Reference proteome</keyword>
<sequence>MVSYDELSTLMGTRPDLAIVRRFGSLAGQVILRMQAELSELEDDLKELGKFELKHPELRGHAKSWEKANETIASGGRSLRQEKILEVDEKLGKYCTWPSSYDVEAAIDKADEFVTRTASVMRLGSPDSCDINFLRGWLQNEKCGDNFLKMSATAEATAWDANHTDDLMSLNKRPDRFAAWVANQLVPVYHRLFGHRWQKRIDDDSLGSYYAYDDQKMAMLGNVLCTVLSTLIPSSSILVLYYVKNMLTRLLLIIGFSSLFSFVMGFVARGHRYEIFAATLAFAAVQVVFVGGVTGKSNN</sequence>
<keyword evidence="1" id="KW-1133">Transmembrane helix</keyword>
<organism evidence="3 4">
    <name type="scientific">Cladophialophora chaetospira</name>
    <dbReference type="NCBI Taxonomy" id="386627"/>
    <lineage>
        <taxon>Eukaryota</taxon>
        <taxon>Fungi</taxon>
        <taxon>Dikarya</taxon>
        <taxon>Ascomycota</taxon>
        <taxon>Pezizomycotina</taxon>
        <taxon>Eurotiomycetes</taxon>
        <taxon>Chaetothyriomycetidae</taxon>
        <taxon>Chaetothyriales</taxon>
        <taxon>Herpotrichiellaceae</taxon>
        <taxon>Cladophialophora</taxon>
    </lineage>
</organism>
<dbReference type="AlphaFoldDB" id="A0AA38X0V3"/>
<evidence type="ECO:0000256" key="1">
    <source>
        <dbReference type="SAM" id="Phobius"/>
    </source>
</evidence>
<evidence type="ECO:0000313" key="3">
    <source>
        <dbReference type="EMBL" id="KAJ9604652.1"/>
    </source>
</evidence>
<reference evidence="3" key="1">
    <citation type="submission" date="2022-10" db="EMBL/GenBank/DDBJ databases">
        <title>Culturing micro-colonial fungi from biological soil crusts in the Mojave desert and describing Neophaeococcomyces mojavensis, and introducing the new genera and species Taxawa tesnikishii.</title>
        <authorList>
            <person name="Kurbessoian T."/>
            <person name="Stajich J.E."/>
        </authorList>
    </citation>
    <scope>NUCLEOTIDE SEQUENCE</scope>
    <source>
        <strain evidence="3">TK_41</strain>
    </source>
</reference>
<accession>A0AA38X0V3</accession>
<dbReference type="Proteomes" id="UP001172673">
    <property type="component" value="Unassembled WGS sequence"/>
</dbReference>
<proteinExistence type="predicted"/>
<gene>
    <name evidence="3" type="ORF">H2200_010766</name>
</gene>
<feature type="transmembrane region" description="Helical" evidence="1">
    <location>
        <begin position="219"/>
        <end position="243"/>
    </location>
</feature>
<dbReference type="PANTHER" id="PTHR34502">
    <property type="entry name" value="DUF6594 DOMAIN-CONTAINING PROTEIN-RELATED"/>
    <property type="match status" value="1"/>
</dbReference>
<dbReference type="InterPro" id="IPR046529">
    <property type="entry name" value="DUF6594"/>
</dbReference>
<feature type="transmembrane region" description="Helical" evidence="1">
    <location>
        <begin position="275"/>
        <end position="295"/>
    </location>
</feature>
<feature type="transmembrane region" description="Helical" evidence="1">
    <location>
        <begin position="250"/>
        <end position="269"/>
    </location>
</feature>
<evidence type="ECO:0000259" key="2">
    <source>
        <dbReference type="Pfam" id="PF20237"/>
    </source>
</evidence>
<keyword evidence="1" id="KW-0812">Transmembrane</keyword>
<name>A0AA38X0V3_9EURO</name>
<keyword evidence="1" id="KW-0472">Membrane</keyword>
<protein>
    <recommendedName>
        <fullName evidence="2">DUF6594 domain-containing protein</fullName>
    </recommendedName>
</protein>
<dbReference type="Pfam" id="PF20237">
    <property type="entry name" value="DUF6594"/>
    <property type="match status" value="1"/>
</dbReference>